<dbReference type="EMBL" id="HG916765">
    <property type="protein sequence ID" value="CDM23047.1"/>
    <property type="molecule type" value="Genomic_DNA"/>
</dbReference>
<dbReference type="KEGG" id="cdn:BN940_02856"/>
<evidence type="ECO:0000313" key="2">
    <source>
        <dbReference type="Proteomes" id="UP000019805"/>
    </source>
</evidence>
<reference evidence="1 2" key="1">
    <citation type="journal article" date="2014" name="BMC Microbiol.">
        <title>The oxygen-independent metabolism of cyclic monoterpenes in Castellaniella defragrans 65Phen.</title>
        <authorList>
            <person name="Petasch J."/>
            <person name="Disch E.M."/>
            <person name="Markert S."/>
            <person name="Becher D."/>
            <person name="Schweder T."/>
            <person name="Huttel B."/>
            <person name="Reinhardt R."/>
            <person name="Harder J."/>
        </authorList>
    </citation>
    <scope>NUCLEOTIDE SEQUENCE [LARGE SCALE GENOMIC DNA]</scope>
    <source>
        <strain evidence="1">65Phen</strain>
    </source>
</reference>
<dbReference type="AlphaFoldDB" id="W8X177"/>
<protein>
    <submittedName>
        <fullName evidence="1">Uncharacterized protein</fullName>
    </submittedName>
</protein>
<accession>W8X177</accession>
<name>W8X177_CASD6</name>
<evidence type="ECO:0000313" key="1">
    <source>
        <dbReference type="EMBL" id="CDM23047.1"/>
    </source>
</evidence>
<gene>
    <name evidence="1" type="ORF">BN940_02856</name>
</gene>
<dbReference type="HOGENOM" id="CLU_3181606_0_0_4"/>
<keyword evidence="2" id="KW-1185">Reference proteome</keyword>
<sequence length="46" mass="4951">MRQETIGPLTTVYSEGSGDGQIRYAVVDDLLRGLIAGGITTRLERA</sequence>
<dbReference type="STRING" id="1437824.BN940_02856"/>
<proteinExistence type="predicted"/>
<organism evidence="1 2">
    <name type="scientific">Castellaniella defragrans (strain DSM 12143 / CCUG 39792 / 65Phen)</name>
    <name type="common">Alcaligenes defragrans</name>
    <dbReference type="NCBI Taxonomy" id="1437824"/>
    <lineage>
        <taxon>Bacteria</taxon>
        <taxon>Pseudomonadati</taxon>
        <taxon>Pseudomonadota</taxon>
        <taxon>Betaproteobacteria</taxon>
        <taxon>Burkholderiales</taxon>
        <taxon>Alcaligenaceae</taxon>
        <taxon>Castellaniella</taxon>
    </lineage>
</organism>
<dbReference type="Proteomes" id="UP000019805">
    <property type="component" value="Chromosome"/>
</dbReference>